<organism evidence="2 3">
    <name type="scientific">Bifidobacterium erythrocebi</name>
    <dbReference type="NCBI Taxonomy" id="2675325"/>
    <lineage>
        <taxon>Bacteria</taxon>
        <taxon>Bacillati</taxon>
        <taxon>Actinomycetota</taxon>
        <taxon>Actinomycetes</taxon>
        <taxon>Bifidobacteriales</taxon>
        <taxon>Bifidobacteriaceae</taxon>
        <taxon>Bifidobacterium</taxon>
    </lineage>
</organism>
<protein>
    <submittedName>
        <fullName evidence="2">Uncharacterized protein</fullName>
    </submittedName>
</protein>
<evidence type="ECO:0000256" key="1">
    <source>
        <dbReference type="SAM" id="Phobius"/>
    </source>
</evidence>
<accession>A0A7Y0EVV3</accession>
<evidence type="ECO:0000313" key="2">
    <source>
        <dbReference type="EMBL" id="NMM96311.1"/>
    </source>
</evidence>
<keyword evidence="1" id="KW-0812">Transmembrane</keyword>
<feature type="transmembrane region" description="Helical" evidence="1">
    <location>
        <begin position="20"/>
        <end position="45"/>
    </location>
</feature>
<keyword evidence="1" id="KW-0472">Membrane</keyword>
<evidence type="ECO:0000313" key="3">
    <source>
        <dbReference type="Proteomes" id="UP000529710"/>
    </source>
</evidence>
<comment type="caution">
    <text evidence="2">The sequence shown here is derived from an EMBL/GenBank/DDBJ whole genome shotgun (WGS) entry which is preliminary data.</text>
</comment>
<keyword evidence="3" id="KW-1185">Reference proteome</keyword>
<dbReference type="RefSeq" id="WP_169079959.1">
    <property type="nucleotide sequence ID" value="NZ_JAAIIF010000008.1"/>
</dbReference>
<proteinExistence type="predicted"/>
<name>A0A7Y0EVV3_9BIFI</name>
<gene>
    <name evidence="2" type="ORF">G1C98_1047</name>
</gene>
<keyword evidence="1" id="KW-1133">Transmembrane helix</keyword>
<dbReference type="Proteomes" id="UP000529710">
    <property type="component" value="Unassembled WGS sequence"/>
</dbReference>
<dbReference type="EMBL" id="JAAIIF010000008">
    <property type="protein sequence ID" value="NMM96311.1"/>
    <property type="molecule type" value="Genomic_DNA"/>
</dbReference>
<reference evidence="2 3" key="1">
    <citation type="submission" date="2020-02" db="EMBL/GenBank/DDBJ databases">
        <title>Characterization of phylogenetic diversity of novel bifidobacterial species isolated in Czech ZOOs.</title>
        <authorList>
            <person name="Lugli G.A."/>
            <person name="Vera N.B."/>
            <person name="Ventura M."/>
        </authorList>
    </citation>
    <scope>NUCLEOTIDE SEQUENCE [LARGE SCALE GENOMIC DNA]</scope>
    <source>
        <strain evidence="2 3">DSM 109960</strain>
    </source>
</reference>
<feature type="transmembrane region" description="Helical" evidence="1">
    <location>
        <begin position="51"/>
        <end position="71"/>
    </location>
</feature>
<sequence length="78" mass="8293">MRHADTPRPLTEAQRTQKTVCCIILSALTAAIGIWGVLWTLAALLDGALSILHILAAITGGILSVTFLDIAEHETEGK</sequence>
<dbReference type="AlphaFoldDB" id="A0A7Y0EVV3"/>